<dbReference type="InterPro" id="IPR036162">
    <property type="entry name" value="Resolvase-like_N_sf"/>
</dbReference>
<dbReference type="InterPro" id="IPR011109">
    <property type="entry name" value="DNA_bind_recombinase_dom"/>
</dbReference>
<evidence type="ECO:0000259" key="3">
    <source>
        <dbReference type="SMART" id="SM00857"/>
    </source>
</evidence>
<name>A0A8J3C6C9_9PSEU</name>
<dbReference type="Gene3D" id="3.90.1750.20">
    <property type="entry name" value="Putative Large Serine Recombinase, Chain B, Domain 2"/>
    <property type="match status" value="1"/>
</dbReference>
<dbReference type="Proteomes" id="UP000637578">
    <property type="component" value="Unassembled WGS sequence"/>
</dbReference>
<feature type="domain" description="Resolvase/invertase-type recombinase catalytic" evidence="3">
    <location>
        <begin position="10"/>
        <end position="175"/>
    </location>
</feature>
<dbReference type="PANTHER" id="PTHR30461">
    <property type="entry name" value="DNA-INVERTASE FROM LAMBDOID PROPHAGE"/>
    <property type="match status" value="1"/>
</dbReference>
<dbReference type="InterPro" id="IPR006119">
    <property type="entry name" value="Resolv_N"/>
</dbReference>
<dbReference type="Gene3D" id="3.40.50.1390">
    <property type="entry name" value="Resolvase, N-terminal catalytic domain"/>
    <property type="match status" value="1"/>
</dbReference>
<dbReference type="InterPro" id="IPR038109">
    <property type="entry name" value="DNA_bind_recomb_sf"/>
</dbReference>
<dbReference type="CDD" id="cd00338">
    <property type="entry name" value="Ser_Recombinase"/>
    <property type="match status" value="1"/>
</dbReference>
<dbReference type="InterPro" id="IPR050639">
    <property type="entry name" value="SSR_resolvase"/>
</dbReference>
<keyword evidence="5" id="KW-1185">Reference proteome</keyword>
<comment type="caution">
    <text evidence="4">The sequence shown here is derived from an EMBL/GenBank/DDBJ whole genome shotgun (WGS) entry which is preliminary data.</text>
</comment>
<keyword evidence="1" id="KW-0238">DNA-binding</keyword>
<dbReference type="Pfam" id="PF00239">
    <property type="entry name" value="Resolvase"/>
    <property type="match status" value="1"/>
</dbReference>
<dbReference type="InterPro" id="IPR025827">
    <property type="entry name" value="Zn_ribbon_recom_dom"/>
</dbReference>
<evidence type="ECO:0000313" key="5">
    <source>
        <dbReference type="Proteomes" id="UP000637578"/>
    </source>
</evidence>
<dbReference type="GO" id="GO:0000150">
    <property type="term" value="F:DNA strand exchange activity"/>
    <property type="evidence" value="ECO:0007669"/>
    <property type="project" value="InterPro"/>
</dbReference>
<protein>
    <submittedName>
        <fullName evidence="4">Recombinase family protein</fullName>
    </submittedName>
</protein>
<dbReference type="SMART" id="SM00857">
    <property type="entry name" value="Resolvase"/>
    <property type="match status" value="1"/>
</dbReference>
<dbReference type="AlphaFoldDB" id="A0A8J3C6C9"/>
<dbReference type="PANTHER" id="PTHR30461:SF2">
    <property type="entry name" value="SERINE RECOMBINASE PINE-RELATED"/>
    <property type="match status" value="1"/>
</dbReference>
<dbReference type="EMBL" id="BMMK01000002">
    <property type="protein sequence ID" value="GGM39666.1"/>
    <property type="molecule type" value="Genomic_DNA"/>
</dbReference>
<evidence type="ECO:0000256" key="1">
    <source>
        <dbReference type="ARBA" id="ARBA00023125"/>
    </source>
</evidence>
<reference evidence="4" key="1">
    <citation type="journal article" date="2014" name="Int. J. Syst. Evol. Microbiol.">
        <title>Complete genome sequence of Corynebacterium casei LMG S-19264T (=DSM 44701T), isolated from a smear-ripened cheese.</title>
        <authorList>
            <consortium name="US DOE Joint Genome Institute (JGI-PGF)"/>
            <person name="Walter F."/>
            <person name="Albersmeier A."/>
            <person name="Kalinowski J."/>
            <person name="Ruckert C."/>
        </authorList>
    </citation>
    <scope>NUCLEOTIDE SEQUENCE</scope>
    <source>
        <strain evidence="4">CGMCC 4.5737</strain>
    </source>
</reference>
<dbReference type="RefSeq" id="WP_189053944.1">
    <property type="nucleotide sequence ID" value="NZ_BMMK01000002.1"/>
</dbReference>
<evidence type="ECO:0000256" key="2">
    <source>
        <dbReference type="ARBA" id="ARBA00023172"/>
    </source>
</evidence>
<proteinExistence type="predicted"/>
<accession>A0A8J3C6C9</accession>
<dbReference type="SUPFAM" id="SSF53041">
    <property type="entry name" value="Resolvase-like"/>
    <property type="match status" value="1"/>
</dbReference>
<keyword evidence="2" id="KW-0233">DNA recombination</keyword>
<gene>
    <name evidence="4" type="ORF">GCM10012275_08150</name>
</gene>
<dbReference type="GO" id="GO:0003677">
    <property type="term" value="F:DNA binding"/>
    <property type="evidence" value="ECO:0007669"/>
    <property type="project" value="UniProtKB-KW"/>
</dbReference>
<dbReference type="Pfam" id="PF13408">
    <property type="entry name" value="Zn_ribbon_recom"/>
    <property type="match status" value="1"/>
</dbReference>
<organism evidence="4 5">
    <name type="scientific">Longimycelium tulufanense</name>
    <dbReference type="NCBI Taxonomy" id="907463"/>
    <lineage>
        <taxon>Bacteria</taxon>
        <taxon>Bacillati</taxon>
        <taxon>Actinomycetota</taxon>
        <taxon>Actinomycetes</taxon>
        <taxon>Pseudonocardiales</taxon>
        <taxon>Pseudonocardiaceae</taxon>
        <taxon>Longimycelium</taxon>
    </lineage>
</organism>
<sequence>MLLSERRLRALVGSRVSVKRNNRKHKSSAKVSHIAQKEIGYRAATGIGADVVDFFEDLDVSATVSPFERPDLRDWLDIEQRGHEWDVIIWSSLDRGFRDPKDAIDLAKWCEENQKIMILAEQGITLDYRADGNEVARMMGEAFLLIGSMFAKWELKNHQTRALNAHSFLRELDRWAGGPAPEGFQIIPHPYGKGKTLDTDPRRKELLHFMAYRLLGCQRKGGCNCGAEATPQGDSFNGITIWLTQKKYLTNVDRHREPEDRRHNRWHVSDVIDALTSPATQGIKMSGGKPVLGKDGMPIQIAPPTFDPELWAKIQAAVEKRRRGYPNRVHGANPLLGVCFCGKCEASATQFVTIKRSKATPEGTKHRYYRCARRPKSCPKVGMKADQVEEILAQEFLEQCGDLPVMERIFIPGEDHTEELSKVKASIARLERESDMGLIRTQEDEERHFERMKALVDRRTALEALPQREAAWEYRKTGQTYGDAWRAAENDVVARRKLLVDAGVRFVIHGQDRWEVQIPKDIRERLKAAK</sequence>
<dbReference type="Pfam" id="PF07508">
    <property type="entry name" value="Recombinase"/>
    <property type="match status" value="1"/>
</dbReference>
<reference evidence="4" key="2">
    <citation type="submission" date="2020-09" db="EMBL/GenBank/DDBJ databases">
        <authorList>
            <person name="Sun Q."/>
            <person name="Zhou Y."/>
        </authorList>
    </citation>
    <scope>NUCLEOTIDE SEQUENCE</scope>
    <source>
        <strain evidence="4">CGMCC 4.5737</strain>
    </source>
</reference>
<evidence type="ECO:0000313" key="4">
    <source>
        <dbReference type="EMBL" id="GGM39666.1"/>
    </source>
</evidence>